<feature type="transmembrane region" description="Helical" evidence="8">
    <location>
        <begin position="222"/>
        <end position="242"/>
    </location>
</feature>
<dbReference type="InterPro" id="IPR000537">
    <property type="entry name" value="UbiA_prenyltransferase"/>
</dbReference>
<dbReference type="GO" id="GO:0042371">
    <property type="term" value="P:vitamin K biosynthetic process"/>
    <property type="evidence" value="ECO:0007669"/>
    <property type="project" value="TreeGrafter"/>
</dbReference>
<dbReference type="InterPro" id="IPR044878">
    <property type="entry name" value="UbiA_sf"/>
</dbReference>
<dbReference type="AlphaFoldDB" id="A0A2U2B6H7"/>
<evidence type="ECO:0000256" key="6">
    <source>
        <dbReference type="ARBA" id="ARBA00022989"/>
    </source>
</evidence>
<accession>A0A2U2B6H7</accession>
<dbReference type="HAMAP" id="MF_01937">
    <property type="entry name" value="MenA_1"/>
    <property type="match status" value="1"/>
</dbReference>
<evidence type="ECO:0000256" key="8">
    <source>
        <dbReference type="HAMAP-Rule" id="MF_01937"/>
    </source>
</evidence>
<evidence type="ECO:0000256" key="5">
    <source>
        <dbReference type="ARBA" id="ARBA00022692"/>
    </source>
</evidence>
<feature type="transmembrane region" description="Helical" evidence="8">
    <location>
        <begin position="151"/>
        <end position="170"/>
    </location>
</feature>
<evidence type="ECO:0000256" key="4">
    <source>
        <dbReference type="ARBA" id="ARBA00022679"/>
    </source>
</evidence>
<dbReference type="PIRSF" id="PIRSF005355">
    <property type="entry name" value="UBIAD1"/>
    <property type="match status" value="1"/>
</dbReference>
<dbReference type="PANTHER" id="PTHR13929">
    <property type="entry name" value="1,4-DIHYDROXY-2-NAPHTHOATE OCTAPRENYLTRANSFERASE"/>
    <property type="match status" value="1"/>
</dbReference>
<dbReference type="InterPro" id="IPR026046">
    <property type="entry name" value="UBIAD1"/>
</dbReference>
<dbReference type="Gene3D" id="1.10.357.140">
    <property type="entry name" value="UbiA prenyltransferase"/>
    <property type="match status" value="1"/>
</dbReference>
<keyword evidence="6 8" id="KW-1133">Transmembrane helix</keyword>
<evidence type="ECO:0000313" key="10">
    <source>
        <dbReference type="EMBL" id="PWD98665.1"/>
    </source>
</evidence>
<comment type="similarity">
    <text evidence="8">Belongs to the MenA family. Type 1 subfamily.</text>
</comment>
<feature type="transmembrane region" description="Helical" evidence="8">
    <location>
        <begin position="176"/>
        <end position="196"/>
    </location>
</feature>
<dbReference type="NCBIfam" id="NF004750">
    <property type="entry name" value="PRK06080.1-2"/>
    <property type="match status" value="1"/>
</dbReference>
<keyword evidence="3 8" id="KW-1003">Cell membrane</keyword>
<sequence length="301" mass="33275">MSNIKAWIISLRLRTLPLALSTIFLGSFLAVGEDAFRMDVLTLAALTTLFLQILSNLANDYGDALSGADNEERQGPKRMIQSGVISLKRMKRAIVITSFLALASGLTLIYVSIKGDQLYAFFFFLMGMAAITAAIRYTVGKNPYGYRGFGDLYVFIFFGLLGVGGTFFLHTGYWQWPVLLPAAAIGFFSTGVLNLNNIRDIESDKKSGKNTLPVMLGRKKAAFYHFSLLTLGWVAMLIWLLGFETRPGAWLTLISLPVFAKSVLAVLRFSKPSTQLDPELRNLSLGTLLFVILYGTGTYFL</sequence>
<proteinExistence type="inferred from homology"/>
<evidence type="ECO:0000256" key="7">
    <source>
        <dbReference type="ARBA" id="ARBA00023136"/>
    </source>
</evidence>
<comment type="pathway">
    <text evidence="8">Quinol/quinone metabolism; menaquinone biosynthesis; menaquinol from 1,4-dihydroxy-2-naphthoate: step 1/2.</text>
</comment>
<feature type="transmembrane region" description="Helical" evidence="8">
    <location>
        <begin position="119"/>
        <end position="139"/>
    </location>
</feature>
<reference evidence="10 11" key="1">
    <citation type="submission" date="2018-05" db="EMBL/GenBank/DDBJ databases">
        <title>Marinilabilia rubrum sp. nov., isolated from saltern sediment.</title>
        <authorList>
            <person name="Zhang R."/>
        </authorList>
    </citation>
    <scope>NUCLEOTIDE SEQUENCE [LARGE SCALE GENOMIC DNA]</scope>
    <source>
        <strain evidence="10 11">WTE16</strain>
    </source>
</reference>
<feature type="transmembrane region" description="Helical" evidence="8">
    <location>
        <begin position="248"/>
        <end position="270"/>
    </location>
</feature>
<dbReference type="Proteomes" id="UP000244956">
    <property type="component" value="Unassembled WGS sequence"/>
</dbReference>
<keyword evidence="4 8" id="KW-0808">Transferase</keyword>
<organism evidence="10 11">
    <name type="scientific">Marinilabilia rubra</name>
    <dbReference type="NCBI Taxonomy" id="2162893"/>
    <lineage>
        <taxon>Bacteria</taxon>
        <taxon>Pseudomonadati</taxon>
        <taxon>Bacteroidota</taxon>
        <taxon>Bacteroidia</taxon>
        <taxon>Marinilabiliales</taxon>
        <taxon>Marinilabiliaceae</taxon>
        <taxon>Marinilabilia</taxon>
    </lineage>
</organism>
<protein>
    <recommendedName>
        <fullName evidence="8 9">1,4-dihydroxy-2-naphthoate octaprenyltransferase</fullName>
        <shortName evidence="8">DHNA-octaprenyltransferase</shortName>
        <ecNumber evidence="8 9">2.5.1.74</ecNumber>
    </recommendedName>
</protein>
<dbReference type="Pfam" id="PF01040">
    <property type="entry name" value="UbiA"/>
    <property type="match status" value="1"/>
</dbReference>
<keyword evidence="2 8" id="KW-0474">Menaquinone biosynthesis</keyword>
<keyword evidence="5 8" id="KW-0812">Transmembrane</keyword>
<dbReference type="InterPro" id="IPR004657">
    <property type="entry name" value="MenA"/>
</dbReference>
<gene>
    <name evidence="8" type="primary">menA</name>
    <name evidence="10" type="ORF">DDZ16_14485</name>
</gene>
<evidence type="ECO:0000256" key="2">
    <source>
        <dbReference type="ARBA" id="ARBA00022428"/>
    </source>
</evidence>
<evidence type="ECO:0000256" key="1">
    <source>
        <dbReference type="ARBA" id="ARBA00004141"/>
    </source>
</evidence>
<dbReference type="RefSeq" id="WP_109265199.1">
    <property type="nucleotide sequence ID" value="NZ_QEWP01000012.1"/>
</dbReference>
<dbReference type="GO" id="GO:0005886">
    <property type="term" value="C:plasma membrane"/>
    <property type="evidence" value="ECO:0007669"/>
    <property type="project" value="UniProtKB-SubCell"/>
</dbReference>
<name>A0A2U2B6H7_9BACT</name>
<evidence type="ECO:0000256" key="9">
    <source>
        <dbReference type="NCBIfam" id="TIGR00751"/>
    </source>
</evidence>
<dbReference type="PANTHER" id="PTHR13929:SF0">
    <property type="entry name" value="UBIA PRENYLTRANSFERASE DOMAIN-CONTAINING PROTEIN 1"/>
    <property type="match status" value="1"/>
</dbReference>
<dbReference type="UniPathway" id="UPA00079">
    <property type="reaction ID" value="UER00168"/>
</dbReference>
<comment type="catalytic activity">
    <reaction evidence="8">
        <text>an all-trans-polyprenyl diphosphate + 1,4-dihydroxy-2-naphthoate + H(+) = a 2-demethylmenaquinol + CO2 + diphosphate</text>
        <dbReference type="Rhea" id="RHEA:26478"/>
        <dbReference type="Rhea" id="RHEA-COMP:9563"/>
        <dbReference type="Rhea" id="RHEA-COMP:9564"/>
        <dbReference type="ChEBI" id="CHEBI:11173"/>
        <dbReference type="ChEBI" id="CHEBI:15378"/>
        <dbReference type="ChEBI" id="CHEBI:16526"/>
        <dbReference type="ChEBI" id="CHEBI:33019"/>
        <dbReference type="ChEBI" id="CHEBI:55437"/>
        <dbReference type="ChEBI" id="CHEBI:58914"/>
        <dbReference type="EC" id="2.5.1.74"/>
    </reaction>
</comment>
<comment type="function">
    <text evidence="8">Conversion of 1,4-dihydroxy-2-naphthoate (DHNA) to demethylmenaquinone (DMK).</text>
</comment>
<feature type="transmembrane region" description="Helical" evidence="8">
    <location>
        <begin position="40"/>
        <end position="58"/>
    </location>
</feature>
<comment type="caution">
    <text evidence="10">The sequence shown here is derived from an EMBL/GenBank/DDBJ whole genome shotgun (WGS) entry which is preliminary data.</text>
</comment>
<keyword evidence="7 8" id="KW-0472">Membrane</keyword>
<keyword evidence="11" id="KW-1185">Reference proteome</keyword>
<dbReference type="CDD" id="cd13962">
    <property type="entry name" value="PT_UbiA_UBIAD1"/>
    <property type="match status" value="1"/>
</dbReference>
<dbReference type="GO" id="GO:0046428">
    <property type="term" value="F:1,4-dihydroxy-2-naphthoate polyprenyltransferase activity"/>
    <property type="evidence" value="ECO:0007669"/>
    <property type="project" value="UniProtKB-UniRule"/>
</dbReference>
<dbReference type="EMBL" id="QEWP01000012">
    <property type="protein sequence ID" value="PWD98665.1"/>
    <property type="molecule type" value="Genomic_DNA"/>
</dbReference>
<comment type="subcellular location">
    <subcellularLocation>
        <location evidence="8">Cell membrane</location>
        <topology evidence="8">Multi-pass membrane protein</topology>
    </subcellularLocation>
    <subcellularLocation>
        <location evidence="1">Membrane</location>
        <topology evidence="1">Multi-pass membrane protein</topology>
    </subcellularLocation>
</comment>
<feature type="transmembrane region" description="Helical" evidence="8">
    <location>
        <begin position="93"/>
        <end position="113"/>
    </location>
</feature>
<dbReference type="GO" id="GO:0009234">
    <property type="term" value="P:menaquinone biosynthetic process"/>
    <property type="evidence" value="ECO:0007669"/>
    <property type="project" value="UniProtKB-UniRule"/>
</dbReference>
<evidence type="ECO:0000313" key="11">
    <source>
        <dbReference type="Proteomes" id="UP000244956"/>
    </source>
</evidence>
<dbReference type="NCBIfam" id="TIGR00751">
    <property type="entry name" value="menA"/>
    <property type="match status" value="1"/>
</dbReference>
<evidence type="ECO:0000256" key="3">
    <source>
        <dbReference type="ARBA" id="ARBA00022475"/>
    </source>
</evidence>
<dbReference type="OrthoDB" id="9767568at2"/>
<feature type="transmembrane region" description="Helical" evidence="8">
    <location>
        <begin position="282"/>
        <end position="300"/>
    </location>
</feature>
<dbReference type="EC" id="2.5.1.74" evidence="8 9"/>